<name>A0A1U7DCW1_9RHOB</name>
<dbReference type="InterPro" id="IPR045386">
    <property type="entry name" value="DUF6525"/>
</dbReference>
<dbReference type="EMBL" id="CP014797">
    <property type="protein sequence ID" value="APX25885.1"/>
    <property type="molecule type" value="Genomic_DNA"/>
</dbReference>
<dbReference type="Proteomes" id="UP000186559">
    <property type="component" value="Plasmid pTPRO1"/>
</dbReference>
<sequence length="88" mass="9884">MAPMAAYDRLPPDLRRWLAQAALPWSAASALRLWRRALRDADGDREEAAQRLSEVERACLRRDTRRVWGLSHPDAHPEAAQGTVTGPV</sequence>
<evidence type="ECO:0000313" key="1">
    <source>
        <dbReference type="EMBL" id="APX25885.1"/>
    </source>
</evidence>
<evidence type="ECO:0000313" key="2">
    <source>
        <dbReference type="Proteomes" id="UP000186559"/>
    </source>
</evidence>
<dbReference type="KEGG" id="tpro:Ga0080559_TMP402"/>
<accession>A0A1U7DCW1</accession>
<keyword evidence="2" id="KW-1185">Reference proteome</keyword>
<dbReference type="AlphaFoldDB" id="A0A1U7DCW1"/>
<reference evidence="1 2" key="1">
    <citation type="submission" date="2016-03" db="EMBL/GenBank/DDBJ databases">
        <title>Deep-sea bacteria in the southern Pacific.</title>
        <authorList>
            <person name="Tang K."/>
        </authorList>
    </citation>
    <scope>NUCLEOTIDE SEQUENCE [LARGE SCALE GENOMIC DNA]</scope>
    <source>
        <strain evidence="1 2">JLT2016</strain>
        <plasmid evidence="2">Plasmid ptpro1</plasmid>
    </source>
</reference>
<keyword evidence="1" id="KW-0614">Plasmid</keyword>
<gene>
    <name evidence="1" type="ORF">Ga0080559_TMP402</name>
</gene>
<protein>
    <submittedName>
        <fullName evidence="1">Uncharacterized protein</fullName>
    </submittedName>
</protein>
<geneLocation type="plasmid" evidence="2">
    <name>ptpro1</name>
</geneLocation>
<organism evidence="1 2">
    <name type="scientific">Salipiger profundus</name>
    <dbReference type="NCBI Taxonomy" id="1229727"/>
    <lineage>
        <taxon>Bacteria</taxon>
        <taxon>Pseudomonadati</taxon>
        <taxon>Pseudomonadota</taxon>
        <taxon>Alphaproteobacteria</taxon>
        <taxon>Rhodobacterales</taxon>
        <taxon>Roseobacteraceae</taxon>
        <taxon>Salipiger</taxon>
    </lineage>
</organism>
<dbReference type="Pfam" id="PF20135">
    <property type="entry name" value="DUF6525"/>
    <property type="match status" value="1"/>
</dbReference>
<proteinExistence type="predicted"/>